<proteinExistence type="inferred from homology"/>
<protein>
    <recommendedName>
        <fullName evidence="2">Ubiquitin-fold modifier-conjugating enzyme 1</fullName>
    </recommendedName>
</protein>
<dbReference type="InterPro" id="IPR016135">
    <property type="entry name" value="UBQ-conjugating_enzyme/RWD"/>
</dbReference>
<name>A0ABN9QIN2_9DINO</name>
<dbReference type="InterPro" id="IPR014806">
    <property type="entry name" value="Ufc1"/>
</dbReference>
<reference evidence="5" key="1">
    <citation type="submission" date="2023-10" db="EMBL/GenBank/DDBJ databases">
        <authorList>
            <person name="Chen Y."/>
            <person name="Shah S."/>
            <person name="Dougan E. K."/>
            <person name="Thang M."/>
            <person name="Chan C."/>
        </authorList>
    </citation>
    <scope>NUCLEOTIDE SEQUENCE [LARGE SCALE GENOMIC DNA]</scope>
</reference>
<dbReference type="CDD" id="cd11686">
    <property type="entry name" value="UBCc_UFC1"/>
    <property type="match status" value="1"/>
</dbReference>
<evidence type="ECO:0000256" key="1">
    <source>
        <dbReference type="ARBA" id="ARBA00008451"/>
    </source>
</evidence>
<dbReference type="Proteomes" id="UP001189429">
    <property type="component" value="Unassembled WGS sequence"/>
</dbReference>
<dbReference type="Gene3D" id="3.10.110.10">
    <property type="entry name" value="Ubiquitin Conjugating Enzyme"/>
    <property type="match status" value="1"/>
</dbReference>
<organism evidence="5 6">
    <name type="scientific">Prorocentrum cordatum</name>
    <dbReference type="NCBI Taxonomy" id="2364126"/>
    <lineage>
        <taxon>Eukaryota</taxon>
        <taxon>Sar</taxon>
        <taxon>Alveolata</taxon>
        <taxon>Dinophyceae</taxon>
        <taxon>Prorocentrales</taxon>
        <taxon>Prorocentraceae</taxon>
        <taxon>Prorocentrum</taxon>
    </lineage>
</organism>
<dbReference type="EMBL" id="CAUYUJ010003581">
    <property type="protein sequence ID" value="CAK0805888.1"/>
    <property type="molecule type" value="Genomic_DNA"/>
</dbReference>
<evidence type="ECO:0000256" key="3">
    <source>
        <dbReference type="ARBA" id="ARBA00022786"/>
    </source>
</evidence>
<comment type="caution">
    <text evidence="5">The sequence shown here is derived from an EMBL/GenBank/DDBJ whole genome shotgun (WGS) entry which is preliminary data.</text>
</comment>
<dbReference type="PANTHER" id="PTHR12921:SF0">
    <property type="entry name" value="UBIQUITIN-FOLD MODIFIER-CONJUGATING ENZYME 1"/>
    <property type="match status" value="1"/>
</dbReference>
<evidence type="ECO:0000256" key="2">
    <source>
        <dbReference type="ARBA" id="ARBA00013306"/>
    </source>
</evidence>
<evidence type="ECO:0000256" key="4">
    <source>
        <dbReference type="SAM" id="MobiDB-lite"/>
    </source>
</evidence>
<keyword evidence="6" id="KW-1185">Reference proteome</keyword>
<feature type="region of interest" description="Disordered" evidence="4">
    <location>
        <begin position="666"/>
        <end position="719"/>
    </location>
</feature>
<dbReference type="SUPFAM" id="SSF54495">
    <property type="entry name" value="UBC-like"/>
    <property type="match status" value="1"/>
</dbReference>
<evidence type="ECO:0000313" key="6">
    <source>
        <dbReference type="Proteomes" id="UP001189429"/>
    </source>
</evidence>
<evidence type="ECO:0000313" key="5">
    <source>
        <dbReference type="EMBL" id="CAK0805888.1"/>
    </source>
</evidence>
<gene>
    <name evidence="5" type="ORF">PCOR1329_LOCUS12299</name>
</gene>
<accession>A0ABN9QIN2</accession>
<dbReference type="Pfam" id="PF08694">
    <property type="entry name" value="UFC1"/>
    <property type="match status" value="1"/>
</dbReference>
<comment type="similarity">
    <text evidence="1">Belongs to the ubiquitin-conjugating enzyme family. UFC1 subfamily.</text>
</comment>
<sequence length="719" mass="79487">MLARAADAAALEEESSACAEAQRVELLQHRAGAAGGLAARGLLTGAALGGRLVVEADMSMVKSTFAVSSGRIGNSMQWKQRFLPTYPETEENEPMESTGLESALDSAIATGHGDERHGDWVPDLDFDPLSIACGKAARVRMDSTVTRYQADEDTYVKEMSHFSFHGVWAGGSGYDREVGGLTVSEVEDLFQQGLGDLKEYSPWMDIHAGLYDNDIDSYVERFNDYSYPFLALRWPSAVGERLFYSLISHVNNTQEVFEIVSAVAPSSASLPVTEFPMPRHVFRQEEIEWLQRSKGPVQLHVSRTHRDLNVVKAHYKSMFGLDPEHEMHDAGSGVSFVSFWHQVGVTFHEKVRVQVMYWSRSNQAATADHTTAWLEAKLEHINSEFMRSYKSCVGYMLFDSGGSLWTGYFPLPGGFYAELIPNEAVSPEGTQAVVQKIPLLAVAAGPRDKEKWIERLKEELGALIQYVQINKENDNDWFNVEPNEDGTKWKGTCWYVHNLLKYEFALQFEIPAGYPSVPIELELPELDGKTPKMYRGGKICLDIHFSPLWRNNVPKFGIAHALSLALGPWLAADRAAPDEADKEPAAAGRAGVICGAEGQAQAGPQRGFAAASGVFVALGQCDGRDPDLRRPRRRPSGALHPGGLQTIHTFVLLLRPCYPWPLTLPTDNSMADKAKPRAAWRLSKSSGQSGNADDYPPVQSDQPMNDEDADEEAARFFGL</sequence>
<dbReference type="PANTHER" id="PTHR12921">
    <property type="entry name" value="UBIQUITIN-FOLD MODIFIER-CONJUGATING ENZYME 1"/>
    <property type="match status" value="1"/>
</dbReference>
<keyword evidence="3" id="KW-0833">Ubl conjugation pathway</keyword>